<feature type="region of interest" description="Disordered" evidence="2">
    <location>
        <begin position="490"/>
        <end position="515"/>
    </location>
</feature>
<dbReference type="CDD" id="cd00102">
    <property type="entry name" value="IPT"/>
    <property type="match status" value="1"/>
</dbReference>
<dbReference type="OrthoDB" id="10595574at2759"/>
<name>A0A3R7P5K0_PENVA</name>
<feature type="compositionally biased region" description="Low complexity" evidence="2">
    <location>
        <begin position="688"/>
        <end position="701"/>
    </location>
</feature>
<dbReference type="SUPFAM" id="SSF81296">
    <property type="entry name" value="E set domains"/>
    <property type="match status" value="1"/>
</dbReference>
<dbReference type="STRING" id="6689.A0A3R7P5K0"/>
<dbReference type="Proteomes" id="UP000283509">
    <property type="component" value="Unassembled WGS sequence"/>
</dbReference>
<evidence type="ECO:0000256" key="2">
    <source>
        <dbReference type="SAM" id="MobiDB-lite"/>
    </source>
</evidence>
<protein>
    <submittedName>
        <fullName evidence="4">Putative fibrocystin-L isoform X3</fullName>
    </submittedName>
</protein>
<dbReference type="EMBL" id="QCYY01001697">
    <property type="protein sequence ID" value="ROT76059.1"/>
    <property type="molecule type" value="Genomic_DNA"/>
</dbReference>
<feature type="domain" description="IPT/TIG" evidence="3">
    <location>
        <begin position="366"/>
        <end position="448"/>
    </location>
</feature>
<dbReference type="PANTHER" id="PTHR46769">
    <property type="entry name" value="POLYCYSTIC KIDNEY AND HEPATIC DISEASE 1 (AUTOSOMAL RECESSIVE)-LIKE 1"/>
    <property type="match status" value="1"/>
</dbReference>
<dbReference type="PANTHER" id="PTHR46769:SF2">
    <property type="entry name" value="FIBROCYSTIN-L ISOFORM 2 PRECURSOR-RELATED"/>
    <property type="match status" value="1"/>
</dbReference>
<evidence type="ECO:0000313" key="5">
    <source>
        <dbReference type="Proteomes" id="UP000283509"/>
    </source>
</evidence>
<reference evidence="4 5" key="1">
    <citation type="submission" date="2018-04" db="EMBL/GenBank/DDBJ databases">
        <authorList>
            <person name="Zhang X."/>
            <person name="Yuan J."/>
            <person name="Li F."/>
            <person name="Xiang J."/>
        </authorList>
    </citation>
    <scope>NUCLEOTIDE SEQUENCE [LARGE SCALE GENOMIC DNA]</scope>
    <source>
        <tissue evidence="4">Muscle</tissue>
    </source>
</reference>
<comment type="caution">
    <text evidence="4">The sequence shown here is derived from an EMBL/GenBank/DDBJ whole genome shotgun (WGS) entry which is preliminary data.</text>
</comment>
<proteinExistence type="predicted"/>
<accession>A0A3R7P5K0</accession>
<feature type="region of interest" description="Disordered" evidence="2">
    <location>
        <begin position="681"/>
        <end position="716"/>
    </location>
</feature>
<dbReference type="Pfam" id="PF01833">
    <property type="entry name" value="TIG"/>
    <property type="match status" value="2"/>
</dbReference>
<dbReference type="InterPro" id="IPR002909">
    <property type="entry name" value="IPT_dom"/>
</dbReference>
<evidence type="ECO:0000259" key="3">
    <source>
        <dbReference type="Pfam" id="PF01833"/>
    </source>
</evidence>
<reference evidence="4 5" key="2">
    <citation type="submission" date="2019-01" db="EMBL/GenBank/DDBJ databases">
        <title>The decoding of complex shrimp genome reveals the adaptation for benthos swimmer, frequently molting mechanism and breeding impact on genome.</title>
        <authorList>
            <person name="Sun Y."/>
            <person name="Gao Y."/>
            <person name="Yu Y."/>
        </authorList>
    </citation>
    <scope>NUCLEOTIDE SEQUENCE [LARGE SCALE GENOMIC DNA]</scope>
    <source>
        <tissue evidence="4">Muscle</tissue>
    </source>
</reference>
<organism evidence="4 5">
    <name type="scientific">Penaeus vannamei</name>
    <name type="common">Whiteleg shrimp</name>
    <name type="synonym">Litopenaeus vannamei</name>
    <dbReference type="NCBI Taxonomy" id="6689"/>
    <lineage>
        <taxon>Eukaryota</taxon>
        <taxon>Metazoa</taxon>
        <taxon>Ecdysozoa</taxon>
        <taxon>Arthropoda</taxon>
        <taxon>Crustacea</taxon>
        <taxon>Multicrustacea</taxon>
        <taxon>Malacostraca</taxon>
        <taxon>Eumalacostraca</taxon>
        <taxon>Eucarida</taxon>
        <taxon>Decapoda</taxon>
        <taxon>Dendrobranchiata</taxon>
        <taxon>Penaeoidea</taxon>
        <taxon>Penaeidae</taxon>
        <taxon>Penaeus</taxon>
    </lineage>
</organism>
<dbReference type="AlphaFoldDB" id="A0A3R7P5K0"/>
<feature type="domain" description="IPT/TIG" evidence="3">
    <location>
        <begin position="558"/>
        <end position="614"/>
    </location>
</feature>
<dbReference type="InterPro" id="IPR052387">
    <property type="entry name" value="Fibrocystin"/>
</dbReference>
<dbReference type="InterPro" id="IPR014756">
    <property type="entry name" value="Ig_E-set"/>
</dbReference>
<evidence type="ECO:0000256" key="1">
    <source>
        <dbReference type="ARBA" id="ARBA00022729"/>
    </source>
</evidence>
<gene>
    <name evidence="4" type="ORF">C7M84_005369</name>
</gene>
<dbReference type="Gene3D" id="2.60.40.10">
    <property type="entry name" value="Immunoglobulins"/>
    <property type="match status" value="2"/>
</dbReference>
<evidence type="ECO:0000313" key="4">
    <source>
        <dbReference type="EMBL" id="ROT76059.1"/>
    </source>
</evidence>
<keyword evidence="1" id="KW-0732">Signal</keyword>
<sequence length="716" mass="77033">MCALWPGVCAVSVFSAQVTGKYLYSSRKRQTKVDLLKTPYMCFALRGNAKNFLRIKVNYQDTYNRSKNIGLTLEHSARFARDKWSYQCLNLQEMAMNSRLKRFIKKGSWIKLFEVEVPEQEAVHETLYVDEVAFVSEPLYVEAERPSVLESLGILVSEVRVTRGEGNRRAFNLTLQSANCAGKYPLLGLVSDSLNATWMEELRTASRASFSIAGGEAEVERIQETNQDVIGSWELAIGGTTIKGLSPSVSASELQTVIERSLGVAGVQVRSGDEQESCGERKWHLEWVALPGRQELLVPSASNLLVGGAVNIRATREEAGSIVHSRVSSQFFSVRRTQPHVSLTVRGYRAVCLGKCSFTYTDTSTPRLTSLSATRDADGFHILSIQGDGFSDPNPQNYSVTVGGRPCAVASVQLEEKAKFKKPSPHRSRAGWRPFPAGSHPVSLSMQPAGYAHQPTPPLVYEAPVTLASVTPSRGGVGGGYDLVIRGDGLPSTSQGGGQRRVRGGRPLPSHGRGPWLRGVRGAAWGAGKADVIVAIEGVATTMKGAFSGSASVTYNLKVSGFSPRRGSVNGGTTVALRGRGFGDDCSLLKVTLGAAMTCEVMTCSDDLVTCVTKRRRVDHVVNSTGTHYKYGEGYAWAPGSLHIDAGDTVTWSWGREGSRGPISTPLYNVFQTASPAGSTYDGAGFHSGPPSRRGGRRSCPLFGEGGAGVASGHDL</sequence>
<dbReference type="InterPro" id="IPR013783">
    <property type="entry name" value="Ig-like_fold"/>
</dbReference>
<keyword evidence="5" id="KW-1185">Reference proteome</keyword>